<name>A0A3S5ATK3_9PLAT</name>
<comment type="caution">
    <text evidence="2">The sequence shown here is derived from an EMBL/GenBank/DDBJ whole genome shotgun (WGS) entry which is preliminary data.</text>
</comment>
<feature type="compositionally biased region" description="Low complexity" evidence="1">
    <location>
        <begin position="172"/>
        <end position="181"/>
    </location>
</feature>
<evidence type="ECO:0000256" key="1">
    <source>
        <dbReference type="SAM" id="MobiDB-lite"/>
    </source>
</evidence>
<feature type="compositionally biased region" description="Basic residues" evidence="1">
    <location>
        <begin position="153"/>
        <end position="166"/>
    </location>
</feature>
<reference evidence="2" key="1">
    <citation type="submission" date="2018-11" db="EMBL/GenBank/DDBJ databases">
        <authorList>
            <consortium name="Pathogen Informatics"/>
        </authorList>
    </citation>
    <scope>NUCLEOTIDE SEQUENCE</scope>
</reference>
<feature type="region of interest" description="Disordered" evidence="1">
    <location>
        <begin position="119"/>
        <end position="208"/>
    </location>
</feature>
<evidence type="ECO:0000313" key="3">
    <source>
        <dbReference type="Proteomes" id="UP000784294"/>
    </source>
</evidence>
<sequence length="434" mass="48180">MQTEIIELIIQLTRNSPRLIDFLGQLLVCRLTQTADSQGHQAHLFASLVKTDMSLLLAGLNTLFPGHTNLINTPAISTPPSLSAPAKAPHMPSEAAAAVSAVRNHLIRLNLEAEHDTARYHEARHSDRPSSTQAPQSSTDDHAWVKESSSATSRRHHFLHRHKNHSSQHSTGSKNNGKSSKQSLNEASRNTHKTNDTERQSQMPSASKRRIDEYPICWELRLRPAFKLIVQLTRSKPALSVIRFILLPLVEIFSRMLFALPFPSSSHLPLSPSLPTVVSTSTDDSSNVDTSSNKVPLNQNIDLSGPILMAQPVDITAWLRGDKYASFEAWRDRLLTVSSLETAALVASASIHADFPGLGLSLDSSRQISPCRISEDNSSLDPHLLWLMRKYATRWRIATSNAAWAKRWVINSDNDCQYLSIRKQAIKPSKSGKV</sequence>
<evidence type="ECO:0000313" key="2">
    <source>
        <dbReference type="EMBL" id="VEL37451.1"/>
    </source>
</evidence>
<keyword evidence="3" id="KW-1185">Reference proteome</keyword>
<organism evidence="2 3">
    <name type="scientific">Protopolystoma xenopodis</name>
    <dbReference type="NCBI Taxonomy" id="117903"/>
    <lineage>
        <taxon>Eukaryota</taxon>
        <taxon>Metazoa</taxon>
        <taxon>Spiralia</taxon>
        <taxon>Lophotrochozoa</taxon>
        <taxon>Platyhelminthes</taxon>
        <taxon>Monogenea</taxon>
        <taxon>Polyopisthocotylea</taxon>
        <taxon>Polystomatidea</taxon>
        <taxon>Polystomatidae</taxon>
        <taxon>Protopolystoma</taxon>
    </lineage>
</organism>
<dbReference type="AlphaFoldDB" id="A0A3S5ATK3"/>
<feature type="compositionally biased region" description="Basic and acidic residues" evidence="1">
    <location>
        <begin position="119"/>
        <end position="128"/>
    </location>
</feature>
<dbReference type="EMBL" id="CAAALY010255023">
    <property type="protein sequence ID" value="VEL37451.1"/>
    <property type="molecule type" value="Genomic_DNA"/>
</dbReference>
<feature type="compositionally biased region" description="Polar residues" evidence="1">
    <location>
        <begin position="129"/>
        <end position="138"/>
    </location>
</feature>
<gene>
    <name evidence="2" type="ORF">PXEA_LOCUS30891</name>
</gene>
<protein>
    <submittedName>
        <fullName evidence="2">Uncharacterized protein</fullName>
    </submittedName>
</protein>
<dbReference type="Proteomes" id="UP000784294">
    <property type="component" value="Unassembled WGS sequence"/>
</dbReference>
<accession>A0A3S5ATK3</accession>
<proteinExistence type="predicted"/>